<dbReference type="Proteomes" id="UP000326759">
    <property type="component" value="Unassembled WGS sequence"/>
</dbReference>
<evidence type="ECO:0000256" key="1">
    <source>
        <dbReference type="ARBA" id="ARBA00004536"/>
    </source>
</evidence>
<dbReference type="FunFam" id="3.10.20.90:FF:000039">
    <property type="entry name" value="Tyrosine-protein phosphatase non-receptor type"/>
    <property type="match status" value="1"/>
</dbReference>
<dbReference type="SMART" id="SM00295">
    <property type="entry name" value="B41"/>
    <property type="match status" value="1"/>
</dbReference>
<dbReference type="GO" id="GO:0009887">
    <property type="term" value="P:animal organ morphogenesis"/>
    <property type="evidence" value="ECO:0007669"/>
    <property type="project" value="UniProtKB-ARBA"/>
</dbReference>
<dbReference type="FunFam" id="1.20.80.10:FF:000014">
    <property type="entry name" value="Tyrosine-protein phosphatase non-receptor type"/>
    <property type="match status" value="1"/>
</dbReference>
<dbReference type="Gene3D" id="1.20.80.10">
    <property type="match status" value="1"/>
</dbReference>
<keyword evidence="5" id="KW-0675">Receptor</keyword>
<proteinExistence type="predicted"/>
<dbReference type="GO" id="GO:0008092">
    <property type="term" value="F:cytoskeletal protein binding"/>
    <property type="evidence" value="ECO:0007669"/>
    <property type="project" value="InterPro"/>
</dbReference>
<gene>
    <name evidence="5" type="ORF">Anas_01283</name>
</gene>
<dbReference type="Pfam" id="PF00373">
    <property type="entry name" value="FERM_M"/>
    <property type="match status" value="1"/>
</dbReference>
<dbReference type="InterPro" id="IPR000299">
    <property type="entry name" value="FERM_domain"/>
</dbReference>
<dbReference type="GO" id="GO:0048731">
    <property type="term" value="P:system development"/>
    <property type="evidence" value="ECO:0007669"/>
    <property type="project" value="UniProtKB-ARBA"/>
</dbReference>
<dbReference type="GO" id="GO:0005912">
    <property type="term" value="C:adherens junction"/>
    <property type="evidence" value="ECO:0007669"/>
    <property type="project" value="UniProtKB-SubCell"/>
</dbReference>
<evidence type="ECO:0000256" key="3">
    <source>
        <dbReference type="ARBA" id="ARBA00043944"/>
    </source>
</evidence>
<dbReference type="InterPro" id="IPR035963">
    <property type="entry name" value="FERM_2"/>
</dbReference>
<dbReference type="InterPro" id="IPR000798">
    <property type="entry name" value="Ez/rad/moesin-like"/>
</dbReference>
<feature type="domain" description="FERM" evidence="4">
    <location>
        <begin position="70"/>
        <end position="304"/>
    </location>
</feature>
<dbReference type="PROSITE" id="PS50057">
    <property type="entry name" value="FERM_3"/>
    <property type="match status" value="1"/>
</dbReference>
<dbReference type="InterPro" id="IPR019748">
    <property type="entry name" value="FERM_central"/>
</dbReference>
<sequence length="304" mass="34782">MASTPLLNDIILLEPVPITFEILIYVIEAADIKLVILGWYCRLCVLMIKMPLKFRLRKTRNYNVLSRNVFVLSVVLIDKTTLECTLSSDSSGLDCLHNVCQRLGLQQPEFFGLRYMSKRPYPKLRWVELERPLKRQLDKYAQSPALTLAVMYYIHDVGLLQDDVTRSQYFLQVKYDVLEGRVRASFDQAVLLASYSLQAEFGDHQRERHTPEYLKDFKVFPAQVIKETEVSTLLEAVVWQYSSLKGLGQALAETYYILEAQRLSGYGQETFMARDEKGSEVYLGASLLGLGVNSASGDSQTFYK</sequence>
<reference evidence="5 6" key="1">
    <citation type="journal article" date="2019" name="PLoS Biol.">
        <title>Sex chromosomes control vertical transmission of feminizing Wolbachia symbionts in an isopod.</title>
        <authorList>
            <person name="Becking T."/>
            <person name="Chebbi M.A."/>
            <person name="Giraud I."/>
            <person name="Moumen B."/>
            <person name="Laverre T."/>
            <person name="Caubet Y."/>
            <person name="Peccoud J."/>
            <person name="Gilbert C."/>
            <person name="Cordaux R."/>
        </authorList>
    </citation>
    <scope>NUCLEOTIDE SEQUENCE [LARGE SCALE GENOMIC DNA]</scope>
    <source>
        <strain evidence="5">ANa2</strain>
        <tissue evidence="5">Whole body excluding digestive tract and cuticle</tissue>
    </source>
</reference>
<comment type="subcellular location">
    <subcellularLocation>
        <location evidence="1">Cell junction</location>
        <location evidence="1">Adherens junction</location>
    </subcellularLocation>
    <subcellularLocation>
        <location evidence="3">Cell projection</location>
        <location evidence="3">Rhabdomere</location>
    </subcellularLocation>
</comment>
<dbReference type="CDD" id="cd17099">
    <property type="entry name" value="FERM_F1_PTPN14_like"/>
    <property type="match status" value="1"/>
</dbReference>
<evidence type="ECO:0000313" key="6">
    <source>
        <dbReference type="Proteomes" id="UP000326759"/>
    </source>
</evidence>
<evidence type="ECO:0000313" key="5">
    <source>
        <dbReference type="EMBL" id="KAB7500464.1"/>
    </source>
</evidence>
<dbReference type="OrthoDB" id="10012364at2759"/>
<dbReference type="InterPro" id="IPR019749">
    <property type="entry name" value="Band_41_domain"/>
</dbReference>
<dbReference type="PANTHER" id="PTHR45706">
    <property type="entry name" value="TYROSINE-PROTEIN PHOSPHATASE"/>
    <property type="match status" value="1"/>
</dbReference>
<dbReference type="PRINTS" id="PR00935">
    <property type="entry name" value="BAND41"/>
</dbReference>
<protein>
    <submittedName>
        <fullName evidence="5">Tyrosine-protein phosphatase non-receptor type 14</fullName>
    </submittedName>
</protein>
<keyword evidence="6" id="KW-1185">Reference proteome</keyword>
<dbReference type="SUPFAM" id="SSF54236">
    <property type="entry name" value="Ubiquitin-like"/>
    <property type="match status" value="1"/>
</dbReference>
<dbReference type="PRINTS" id="PR00661">
    <property type="entry name" value="ERMFAMILY"/>
</dbReference>
<name>A0A5N5T1W8_9CRUS</name>
<dbReference type="InterPro" id="IPR029071">
    <property type="entry name" value="Ubiquitin-like_domsf"/>
</dbReference>
<evidence type="ECO:0000259" key="4">
    <source>
        <dbReference type="PROSITE" id="PS50057"/>
    </source>
</evidence>
<dbReference type="PANTHER" id="PTHR45706:SF1">
    <property type="entry name" value="PEZ, ISOFORM A"/>
    <property type="match status" value="1"/>
</dbReference>
<dbReference type="InterPro" id="IPR014352">
    <property type="entry name" value="FERM/acyl-CoA-bd_prot_sf"/>
</dbReference>
<dbReference type="SUPFAM" id="SSF47031">
    <property type="entry name" value="Second domain of FERM"/>
    <property type="match status" value="1"/>
</dbReference>
<dbReference type="CDD" id="cd14473">
    <property type="entry name" value="FERM_B-lobe"/>
    <property type="match status" value="1"/>
</dbReference>
<dbReference type="Gene3D" id="3.10.20.90">
    <property type="entry name" value="Phosphatidylinositol 3-kinase Catalytic Subunit, Chain A, domain 1"/>
    <property type="match status" value="1"/>
</dbReference>
<dbReference type="Pfam" id="PF09379">
    <property type="entry name" value="FERM_N"/>
    <property type="match status" value="1"/>
</dbReference>
<evidence type="ECO:0000256" key="2">
    <source>
        <dbReference type="ARBA" id="ARBA00022801"/>
    </source>
</evidence>
<accession>A0A5N5T1W8</accession>
<keyword evidence="2" id="KW-0378">Hydrolase</keyword>
<dbReference type="GO" id="GO:0004725">
    <property type="term" value="F:protein tyrosine phosphatase activity"/>
    <property type="evidence" value="ECO:0007669"/>
    <property type="project" value="TreeGrafter"/>
</dbReference>
<comment type="caution">
    <text evidence="5">The sequence shown here is derived from an EMBL/GenBank/DDBJ whole genome shotgun (WGS) entry which is preliminary data.</text>
</comment>
<dbReference type="EMBL" id="SEYY01013848">
    <property type="protein sequence ID" value="KAB7500464.1"/>
    <property type="molecule type" value="Genomic_DNA"/>
</dbReference>
<dbReference type="AlphaFoldDB" id="A0A5N5T1W8"/>
<organism evidence="5 6">
    <name type="scientific">Armadillidium nasatum</name>
    <dbReference type="NCBI Taxonomy" id="96803"/>
    <lineage>
        <taxon>Eukaryota</taxon>
        <taxon>Metazoa</taxon>
        <taxon>Ecdysozoa</taxon>
        <taxon>Arthropoda</taxon>
        <taxon>Crustacea</taxon>
        <taxon>Multicrustacea</taxon>
        <taxon>Malacostraca</taxon>
        <taxon>Eumalacostraca</taxon>
        <taxon>Peracarida</taxon>
        <taxon>Isopoda</taxon>
        <taxon>Oniscidea</taxon>
        <taxon>Crinocheta</taxon>
        <taxon>Armadillidiidae</taxon>
        <taxon>Armadillidium</taxon>
    </lineage>
</organism>
<dbReference type="GO" id="GO:0071944">
    <property type="term" value="C:cell periphery"/>
    <property type="evidence" value="ECO:0007669"/>
    <property type="project" value="UniProtKB-ARBA"/>
</dbReference>
<dbReference type="InterPro" id="IPR018979">
    <property type="entry name" value="FERM_N"/>
</dbReference>